<feature type="compositionally biased region" description="Basic and acidic residues" evidence="6">
    <location>
        <begin position="214"/>
        <end position="225"/>
    </location>
</feature>
<dbReference type="Pfam" id="PF00412">
    <property type="entry name" value="LIM"/>
    <property type="match status" value="2"/>
</dbReference>
<reference evidence="9" key="1">
    <citation type="submission" date="2022-11" db="UniProtKB">
        <authorList>
            <consortium name="WormBaseParasite"/>
        </authorList>
    </citation>
    <scope>IDENTIFICATION</scope>
</reference>
<evidence type="ECO:0000256" key="5">
    <source>
        <dbReference type="PROSITE-ProRule" id="PRU00125"/>
    </source>
</evidence>
<dbReference type="GO" id="GO:0003712">
    <property type="term" value="F:transcription coregulator activity"/>
    <property type="evidence" value="ECO:0007669"/>
    <property type="project" value="TreeGrafter"/>
</dbReference>
<dbReference type="Gene3D" id="2.10.110.10">
    <property type="entry name" value="Cysteine Rich Protein"/>
    <property type="match status" value="2"/>
</dbReference>
<feature type="compositionally biased region" description="Basic residues" evidence="6">
    <location>
        <begin position="149"/>
        <end position="162"/>
    </location>
</feature>
<dbReference type="GO" id="GO:0046872">
    <property type="term" value="F:metal ion binding"/>
    <property type="evidence" value="ECO:0007669"/>
    <property type="project" value="UniProtKB-KW"/>
</dbReference>
<organism evidence="8 9">
    <name type="scientific">Romanomermis culicivorax</name>
    <name type="common">Nematode worm</name>
    <dbReference type="NCBI Taxonomy" id="13658"/>
    <lineage>
        <taxon>Eukaryota</taxon>
        <taxon>Metazoa</taxon>
        <taxon>Ecdysozoa</taxon>
        <taxon>Nematoda</taxon>
        <taxon>Enoplea</taxon>
        <taxon>Dorylaimia</taxon>
        <taxon>Mermithida</taxon>
        <taxon>Mermithoidea</taxon>
        <taxon>Mermithidae</taxon>
        <taxon>Romanomermis</taxon>
    </lineage>
</organism>
<feature type="domain" description="LIM zinc-binding" evidence="7">
    <location>
        <begin position="84"/>
        <end position="147"/>
    </location>
</feature>
<dbReference type="InterPro" id="IPR001781">
    <property type="entry name" value="Znf_LIM"/>
</dbReference>
<proteinExistence type="predicted"/>
<dbReference type="PROSITE" id="PS00478">
    <property type="entry name" value="LIM_DOMAIN_1"/>
    <property type="match status" value="1"/>
</dbReference>
<keyword evidence="3 5" id="KW-0862">Zinc</keyword>
<sequence length="298" mass="33611">MNPTTVVCEHCKTIIRSVAVTTGGTMDNVLGIFKPEMQGVVPAAWHPKCFRCSNCRVSLIGQQYQIKGRCSPFCQRCSDLMYIRRCAGCAKALKTSGKILHAMDAFWHARCFRCRFCKKSIYNAWYKDSLTASMPICRACRIDPVPKFNRNKSPHSRAKGKRKQDTSDLGLDLEFSDSIKVKKIDKRRNTKNKTPVAPKKINERHIRNPTNPPNKEKSPKTKDPTLWKNEPPFIKNSSDVKDQPCNLDSNAKSAKNDKNSPLPVSANNIINDTMVLDASSRTNVDQNVKNAPKNKSDR</sequence>
<feature type="compositionally biased region" description="Polar residues" evidence="6">
    <location>
        <begin position="279"/>
        <end position="289"/>
    </location>
</feature>
<dbReference type="Proteomes" id="UP000887565">
    <property type="component" value="Unplaced"/>
</dbReference>
<dbReference type="AlphaFoldDB" id="A0A915LE99"/>
<dbReference type="PANTHER" id="PTHR24205:SF16">
    <property type="entry name" value="GH01042P-RELATED"/>
    <property type="match status" value="1"/>
</dbReference>
<feature type="region of interest" description="Disordered" evidence="6">
    <location>
        <begin position="184"/>
        <end position="298"/>
    </location>
</feature>
<feature type="region of interest" description="Disordered" evidence="6">
    <location>
        <begin position="148"/>
        <end position="167"/>
    </location>
</feature>
<protein>
    <submittedName>
        <fullName evidence="9">LIM zinc-binding domain-containing protein</fullName>
    </submittedName>
</protein>
<dbReference type="PROSITE" id="PS50023">
    <property type="entry name" value="LIM_DOMAIN_2"/>
    <property type="match status" value="1"/>
</dbReference>
<evidence type="ECO:0000256" key="2">
    <source>
        <dbReference type="ARBA" id="ARBA00022737"/>
    </source>
</evidence>
<keyword evidence="4 5" id="KW-0440">LIM domain</keyword>
<evidence type="ECO:0000256" key="6">
    <source>
        <dbReference type="SAM" id="MobiDB-lite"/>
    </source>
</evidence>
<evidence type="ECO:0000256" key="4">
    <source>
        <dbReference type="ARBA" id="ARBA00023038"/>
    </source>
</evidence>
<dbReference type="WBParaSite" id="nRc.2.0.1.t48171-RA">
    <property type="protein sequence ID" value="nRc.2.0.1.t48171-RA"/>
    <property type="gene ID" value="nRc.2.0.1.g48171"/>
</dbReference>
<keyword evidence="8" id="KW-1185">Reference proteome</keyword>
<evidence type="ECO:0000313" key="8">
    <source>
        <dbReference type="Proteomes" id="UP000887565"/>
    </source>
</evidence>
<dbReference type="SUPFAM" id="SSF57716">
    <property type="entry name" value="Glucocorticoid receptor-like (DNA-binding domain)"/>
    <property type="match status" value="1"/>
</dbReference>
<evidence type="ECO:0000313" key="9">
    <source>
        <dbReference type="WBParaSite" id="nRc.2.0.1.t48171-RA"/>
    </source>
</evidence>
<dbReference type="GO" id="GO:0030018">
    <property type="term" value="C:Z disc"/>
    <property type="evidence" value="ECO:0007669"/>
    <property type="project" value="TreeGrafter"/>
</dbReference>
<name>A0A915LE99_ROMCU</name>
<keyword evidence="1 5" id="KW-0479">Metal-binding</keyword>
<evidence type="ECO:0000256" key="3">
    <source>
        <dbReference type="ARBA" id="ARBA00022833"/>
    </source>
</evidence>
<evidence type="ECO:0000256" key="1">
    <source>
        <dbReference type="ARBA" id="ARBA00022723"/>
    </source>
</evidence>
<keyword evidence="2" id="KW-0677">Repeat</keyword>
<dbReference type="SMART" id="SM00132">
    <property type="entry name" value="LIM"/>
    <property type="match status" value="2"/>
</dbReference>
<accession>A0A915LE99</accession>
<dbReference type="PANTHER" id="PTHR24205">
    <property type="entry name" value="FOUR AND A HALF LIM DOMAINS PROTEIN"/>
    <property type="match status" value="1"/>
</dbReference>
<evidence type="ECO:0000259" key="7">
    <source>
        <dbReference type="PROSITE" id="PS50023"/>
    </source>
</evidence>
<dbReference type="GO" id="GO:0005634">
    <property type="term" value="C:nucleus"/>
    <property type="evidence" value="ECO:0007669"/>
    <property type="project" value="TreeGrafter"/>
</dbReference>